<dbReference type="EMBL" id="WKJK01000018">
    <property type="protein sequence ID" value="MRW93678.1"/>
    <property type="molecule type" value="Genomic_DNA"/>
</dbReference>
<feature type="compositionally biased region" description="Polar residues" evidence="1">
    <location>
        <begin position="1"/>
        <end position="10"/>
    </location>
</feature>
<gene>
    <name evidence="2" type="ORF">GJ699_27155</name>
</gene>
<organism evidence="2 3">
    <name type="scientific">Duganella guangzhouensis</name>
    <dbReference type="NCBI Taxonomy" id="2666084"/>
    <lineage>
        <taxon>Bacteria</taxon>
        <taxon>Pseudomonadati</taxon>
        <taxon>Pseudomonadota</taxon>
        <taxon>Betaproteobacteria</taxon>
        <taxon>Burkholderiales</taxon>
        <taxon>Oxalobacteraceae</taxon>
        <taxon>Telluria group</taxon>
        <taxon>Duganella</taxon>
    </lineage>
</organism>
<feature type="region of interest" description="Disordered" evidence="1">
    <location>
        <begin position="1"/>
        <end position="23"/>
    </location>
</feature>
<dbReference type="Proteomes" id="UP000433309">
    <property type="component" value="Unassembled WGS sequence"/>
</dbReference>
<protein>
    <submittedName>
        <fullName evidence="2">Uncharacterized protein</fullName>
    </submittedName>
</protein>
<dbReference type="RefSeq" id="WP_154382299.1">
    <property type="nucleotide sequence ID" value="NZ_WKJK01000018.1"/>
</dbReference>
<sequence>MQTAIHQHSPASRRPHRDAATMPDQRPDIAHLHTLQRMANQSARQQQLATIQAMAVTQMVRTKKDQIKDLGYTDDEADTWQSIFGGWVVALQSAKKLSSDFFRLIVANHATRAVRLAILNQLSPHYYSLANVFVTLHGGSLEGMVLKGLNNELVESMVGTPIPPVRALVIAMSTNPAYTAIGALGTICEHYPSFAGIVSAQMGIADAEVQKLIHWLGSWSATVLGWLEDNRPDFATLQELEAQRPREGLLGMLAHFAKEAAPGNDVYEAIGTQQQSYRIGHFARKHTLRGMPTTPGLDTTKTQWPAETTVDELRDVFEDFDDNTLIAAYSKADEYYTPTVVPNTQIRAKKNLNNNYFDQAYPTSGEELSPADAEKLADINTAKNDWTEMP</sequence>
<evidence type="ECO:0000313" key="2">
    <source>
        <dbReference type="EMBL" id="MRW93678.1"/>
    </source>
</evidence>
<dbReference type="AlphaFoldDB" id="A0A6I2L6A3"/>
<keyword evidence="3" id="KW-1185">Reference proteome</keyword>
<accession>A0A6I2L6A3</accession>
<name>A0A6I2L6A3_9BURK</name>
<reference evidence="2 3" key="1">
    <citation type="submission" date="2019-11" db="EMBL/GenBank/DDBJ databases">
        <title>Novel species isolated from a subtropical stream in China.</title>
        <authorList>
            <person name="Lu H."/>
        </authorList>
    </citation>
    <scope>NUCLEOTIDE SEQUENCE [LARGE SCALE GENOMIC DNA]</scope>
    <source>
        <strain evidence="2 3">FT80W</strain>
    </source>
</reference>
<proteinExistence type="predicted"/>
<comment type="caution">
    <text evidence="2">The sequence shown here is derived from an EMBL/GenBank/DDBJ whole genome shotgun (WGS) entry which is preliminary data.</text>
</comment>
<evidence type="ECO:0000256" key="1">
    <source>
        <dbReference type="SAM" id="MobiDB-lite"/>
    </source>
</evidence>
<evidence type="ECO:0000313" key="3">
    <source>
        <dbReference type="Proteomes" id="UP000433309"/>
    </source>
</evidence>